<protein>
    <submittedName>
        <fullName evidence="5">ABC transporter substrate-binding protein</fullName>
    </submittedName>
</protein>
<dbReference type="InterPro" id="IPR028081">
    <property type="entry name" value="Leu-bd"/>
</dbReference>
<name>A0ABU5U857_9CYAN</name>
<feature type="chain" id="PRO_5047141292" evidence="3">
    <location>
        <begin position="24"/>
        <end position="117"/>
    </location>
</feature>
<feature type="signal peptide" evidence="3">
    <location>
        <begin position="1"/>
        <end position="23"/>
    </location>
</feature>
<reference evidence="5 6" key="1">
    <citation type="submission" date="2023-12" db="EMBL/GenBank/DDBJ databases">
        <title>Baltic Sea Cyanobacteria.</title>
        <authorList>
            <person name="Delbaje E."/>
            <person name="Fewer D.P."/>
            <person name="Shishido T.K."/>
        </authorList>
    </citation>
    <scope>NUCLEOTIDE SEQUENCE [LARGE SCALE GENOMIC DNA]</scope>
    <source>
        <strain evidence="5 6">CCNP 1315</strain>
    </source>
</reference>
<comment type="similarity">
    <text evidence="1">Belongs to the leucine-binding protein family.</text>
</comment>
<organism evidence="5 6">
    <name type="scientific">Limnoraphis robusta CCNP1315</name>
    <dbReference type="NCBI Taxonomy" id="3110306"/>
    <lineage>
        <taxon>Bacteria</taxon>
        <taxon>Bacillati</taxon>
        <taxon>Cyanobacteriota</taxon>
        <taxon>Cyanophyceae</taxon>
        <taxon>Oscillatoriophycideae</taxon>
        <taxon>Oscillatoriales</taxon>
        <taxon>Sirenicapillariaceae</taxon>
        <taxon>Limnoraphis</taxon>
    </lineage>
</organism>
<evidence type="ECO:0000259" key="4">
    <source>
        <dbReference type="Pfam" id="PF13458"/>
    </source>
</evidence>
<gene>
    <name evidence="5" type="ORF">VB854_30960</name>
</gene>
<evidence type="ECO:0000256" key="1">
    <source>
        <dbReference type="ARBA" id="ARBA00010062"/>
    </source>
</evidence>
<keyword evidence="6" id="KW-1185">Reference proteome</keyword>
<dbReference type="RefSeq" id="WP_323307062.1">
    <property type="nucleotide sequence ID" value="NZ_JAYGHT010000225.1"/>
</dbReference>
<dbReference type="EMBL" id="JAYGHT010000225">
    <property type="protein sequence ID" value="MEA5523359.1"/>
    <property type="molecule type" value="Genomic_DNA"/>
</dbReference>
<feature type="domain" description="Leucine-binding protein" evidence="4">
    <location>
        <begin position="27"/>
        <end position="110"/>
    </location>
</feature>
<accession>A0ABU5U857</accession>
<evidence type="ECO:0000256" key="2">
    <source>
        <dbReference type="ARBA" id="ARBA00022729"/>
    </source>
</evidence>
<keyword evidence="2 3" id="KW-0732">Signal</keyword>
<dbReference type="PANTHER" id="PTHR30483:SF6">
    <property type="entry name" value="PERIPLASMIC BINDING PROTEIN OF ABC TRANSPORTER FOR NATURAL AMINO ACIDS"/>
    <property type="match status" value="1"/>
</dbReference>
<proteinExistence type="inferred from homology"/>
<sequence length="117" mass="12013">MTHRSLLLGTAAALALFAGPALAEGPTIKIGLAASLTGDFAPYSEAEGARCLADQLNKAAGPDDPKIEILIEDSRSDAQLSVSLGQKFLDEKAQVIAGVPFPDALIPMSQMAASYGA</sequence>
<feature type="non-terminal residue" evidence="5">
    <location>
        <position position="117"/>
    </location>
</feature>
<dbReference type="SUPFAM" id="SSF53822">
    <property type="entry name" value="Periplasmic binding protein-like I"/>
    <property type="match status" value="1"/>
</dbReference>
<dbReference type="Proteomes" id="UP001301728">
    <property type="component" value="Unassembled WGS sequence"/>
</dbReference>
<evidence type="ECO:0000256" key="3">
    <source>
        <dbReference type="SAM" id="SignalP"/>
    </source>
</evidence>
<dbReference type="InterPro" id="IPR051010">
    <property type="entry name" value="BCAA_transport"/>
</dbReference>
<evidence type="ECO:0000313" key="5">
    <source>
        <dbReference type="EMBL" id="MEA5523359.1"/>
    </source>
</evidence>
<evidence type="ECO:0000313" key="6">
    <source>
        <dbReference type="Proteomes" id="UP001301728"/>
    </source>
</evidence>
<dbReference type="Gene3D" id="3.40.50.2300">
    <property type="match status" value="1"/>
</dbReference>
<dbReference type="Pfam" id="PF13458">
    <property type="entry name" value="Peripla_BP_6"/>
    <property type="match status" value="1"/>
</dbReference>
<dbReference type="InterPro" id="IPR028082">
    <property type="entry name" value="Peripla_BP_I"/>
</dbReference>
<dbReference type="PANTHER" id="PTHR30483">
    <property type="entry name" value="LEUCINE-SPECIFIC-BINDING PROTEIN"/>
    <property type="match status" value="1"/>
</dbReference>
<comment type="caution">
    <text evidence="5">The sequence shown here is derived from an EMBL/GenBank/DDBJ whole genome shotgun (WGS) entry which is preliminary data.</text>
</comment>